<sequence>MKKIDKALVLNIISAFARFYMAYIWISAGSAKINQHLAVAQTIQAYEIFTPEWSNYLAYVIGPLEIAGGVLLLLGLFLRPASWVSIAVLTLFITGIAQAWARGLGIDCGCFEVDPNSDAQVQNYFKTIARDLFYIFLAAWTIKRPFKKFALHP</sequence>
<dbReference type="EMBL" id="CP039247">
    <property type="protein sequence ID" value="QCB29124.1"/>
    <property type="molecule type" value="Genomic_DNA"/>
</dbReference>
<proteinExistence type="predicted"/>
<evidence type="ECO:0000313" key="8">
    <source>
        <dbReference type="Proteomes" id="UP000296352"/>
    </source>
</evidence>
<dbReference type="RefSeq" id="WP_425456176.1">
    <property type="nucleotide sequence ID" value="NZ_CP039247.1"/>
</dbReference>
<evidence type="ECO:0000256" key="5">
    <source>
        <dbReference type="SAM" id="Phobius"/>
    </source>
</evidence>
<dbReference type="GO" id="GO:0030416">
    <property type="term" value="P:methylamine metabolic process"/>
    <property type="evidence" value="ECO:0007669"/>
    <property type="project" value="InterPro"/>
</dbReference>
<feature type="domain" description="Methylamine utilisation protein MauE" evidence="6">
    <location>
        <begin position="11"/>
        <end position="142"/>
    </location>
</feature>
<evidence type="ECO:0000259" key="6">
    <source>
        <dbReference type="Pfam" id="PF07291"/>
    </source>
</evidence>
<gene>
    <name evidence="7" type="ORF">CENDO_09305</name>
</gene>
<evidence type="ECO:0000256" key="2">
    <source>
        <dbReference type="ARBA" id="ARBA00022692"/>
    </source>
</evidence>
<feature type="transmembrane region" description="Helical" evidence="5">
    <location>
        <begin position="83"/>
        <end position="101"/>
    </location>
</feature>
<keyword evidence="4 5" id="KW-0472">Membrane</keyword>
<dbReference type="Pfam" id="PF07291">
    <property type="entry name" value="MauE"/>
    <property type="match status" value="1"/>
</dbReference>
<feature type="transmembrane region" description="Helical" evidence="5">
    <location>
        <begin position="56"/>
        <end position="76"/>
    </location>
</feature>
<reference evidence="7 8" key="1">
    <citation type="submission" date="2019-04" db="EMBL/GenBank/DDBJ databases">
        <title>Corynebacterium endometrii sp. nov., isolated from the uterus of a cow with endometritis.</title>
        <authorList>
            <person name="Ballas P."/>
            <person name="Ruckert C."/>
            <person name="Wagener K."/>
            <person name="Drillich M."/>
            <person name="Kaempfer P."/>
            <person name="Busse H.-J."/>
            <person name="Ehling-Schulz M."/>
        </authorList>
    </citation>
    <scope>NUCLEOTIDE SEQUENCE [LARGE SCALE GENOMIC DNA]</scope>
    <source>
        <strain evidence="7 8">LMM-1653</strain>
    </source>
</reference>
<dbReference type="GO" id="GO:0016020">
    <property type="term" value="C:membrane"/>
    <property type="evidence" value="ECO:0007669"/>
    <property type="project" value="UniProtKB-SubCell"/>
</dbReference>
<keyword evidence="8" id="KW-1185">Reference proteome</keyword>
<evidence type="ECO:0000256" key="3">
    <source>
        <dbReference type="ARBA" id="ARBA00022989"/>
    </source>
</evidence>
<dbReference type="InterPro" id="IPR009908">
    <property type="entry name" value="Methylamine_util_MauE"/>
</dbReference>
<dbReference type="KEGG" id="cee:CENDO_09305"/>
<organism evidence="7 8">
    <name type="scientific">Corynebacterium endometrii</name>
    <dbReference type="NCBI Taxonomy" id="2488819"/>
    <lineage>
        <taxon>Bacteria</taxon>
        <taxon>Bacillati</taxon>
        <taxon>Actinomycetota</taxon>
        <taxon>Actinomycetes</taxon>
        <taxon>Mycobacteriales</taxon>
        <taxon>Corynebacteriaceae</taxon>
        <taxon>Corynebacterium</taxon>
    </lineage>
</organism>
<accession>A0A4P7QJK4</accession>
<dbReference type="Proteomes" id="UP000296352">
    <property type="component" value="Chromosome"/>
</dbReference>
<evidence type="ECO:0000256" key="4">
    <source>
        <dbReference type="ARBA" id="ARBA00023136"/>
    </source>
</evidence>
<protein>
    <submittedName>
        <fullName evidence="7">DoxX</fullName>
    </submittedName>
</protein>
<name>A0A4P7QJK4_9CORY</name>
<keyword evidence="2 5" id="KW-0812">Transmembrane</keyword>
<keyword evidence="3 5" id="KW-1133">Transmembrane helix</keyword>
<comment type="subcellular location">
    <subcellularLocation>
        <location evidence="1">Membrane</location>
        <topology evidence="1">Multi-pass membrane protein</topology>
    </subcellularLocation>
</comment>
<evidence type="ECO:0000256" key="1">
    <source>
        <dbReference type="ARBA" id="ARBA00004141"/>
    </source>
</evidence>
<feature type="transmembrane region" description="Helical" evidence="5">
    <location>
        <begin position="7"/>
        <end position="26"/>
    </location>
</feature>
<dbReference type="AlphaFoldDB" id="A0A4P7QJK4"/>
<evidence type="ECO:0000313" key="7">
    <source>
        <dbReference type="EMBL" id="QCB29124.1"/>
    </source>
</evidence>